<dbReference type="AlphaFoldDB" id="A0A1I5XZ72"/>
<name>A0A1I5XZ72_9PSEU</name>
<gene>
    <name evidence="6" type="ORF">SAMN05421810_106336</name>
</gene>
<dbReference type="PROSITE" id="PS50977">
    <property type="entry name" value="HTH_TETR_2"/>
    <property type="match status" value="1"/>
</dbReference>
<dbReference type="InterPro" id="IPR023772">
    <property type="entry name" value="DNA-bd_HTH_TetR-type_CS"/>
</dbReference>
<keyword evidence="2 4" id="KW-0238">DNA-binding</keyword>
<dbReference type="GO" id="GO:0003700">
    <property type="term" value="F:DNA-binding transcription factor activity"/>
    <property type="evidence" value="ECO:0007669"/>
    <property type="project" value="TreeGrafter"/>
</dbReference>
<dbReference type="SUPFAM" id="SSF46689">
    <property type="entry name" value="Homeodomain-like"/>
    <property type="match status" value="1"/>
</dbReference>
<evidence type="ECO:0000256" key="2">
    <source>
        <dbReference type="ARBA" id="ARBA00023125"/>
    </source>
</evidence>
<dbReference type="InterPro" id="IPR001647">
    <property type="entry name" value="HTH_TetR"/>
</dbReference>
<dbReference type="RefSeq" id="WP_092532002.1">
    <property type="nucleotide sequence ID" value="NZ_FOWW01000006.1"/>
</dbReference>
<dbReference type="OrthoDB" id="9805134at2"/>
<dbReference type="STRING" id="587909.SAMN05421810_106336"/>
<dbReference type="InterPro" id="IPR009057">
    <property type="entry name" value="Homeodomain-like_sf"/>
</dbReference>
<keyword evidence="7" id="KW-1185">Reference proteome</keyword>
<dbReference type="GO" id="GO:0000976">
    <property type="term" value="F:transcription cis-regulatory region binding"/>
    <property type="evidence" value="ECO:0007669"/>
    <property type="project" value="TreeGrafter"/>
</dbReference>
<evidence type="ECO:0000313" key="6">
    <source>
        <dbReference type="EMBL" id="SFQ37194.1"/>
    </source>
</evidence>
<feature type="DNA-binding region" description="H-T-H motif" evidence="4">
    <location>
        <begin position="32"/>
        <end position="51"/>
    </location>
</feature>
<keyword evidence="1" id="KW-0805">Transcription regulation</keyword>
<dbReference type="InterPro" id="IPR049484">
    <property type="entry name" value="Rv0078-like_C"/>
</dbReference>
<evidence type="ECO:0000256" key="3">
    <source>
        <dbReference type="ARBA" id="ARBA00023163"/>
    </source>
</evidence>
<reference evidence="7" key="1">
    <citation type="submission" date="2016-10" db="EMBL/GenBank/DDBJ databases">
        <authorList>
            <person name="Varghese N."/>
            <person name="Submissions S."/>
        </authorList>
    </citation>
    <scope>NUCLEOTIDE SEQUENCE [LARGE SCALE GENOMIC DNA]</scope>
    <source>
        <strain evidence="7">CGMCC 4.5579</strain>
    </source>
</reference>
<dbReference type="InterPro" id="IPR050109">
    <property type="entry name" value="HTH-type_TetR-like_transc_reg"/>
</dbReference>
<evidence type="ECO:0000313" key="7">
    <source>
        <dbReference type="Proteomes" id="UP000198727"/>
    </source>
</evidence>
<dbReference type="PANTHER" id="PTHR30055:SF234">
    <property type="entry name" value="HTH-TYPE TRANSCRIPTIONAL REGULATOR BETI"/>
    <property type="match status" value="1"/>
</dbReference>
<dbReference type="Pfam" id="PF21351">
    <property type="entry name" value="TetR_C_41"/>
    <property type="match status" value="1"/>
</dbReference>
<sequence length="195" mass="21181">MDKKRERGHATRDHVVTVATRLFAEHGYDGTSVEAVLRESGLSRGALYHHFPGKDALFTAVLEALHRRVDERMAAATRGSSDPVAAVRAGCAAWIRLTGDPAVQRILLLDAPAVLGWQRWRELDEQHVLGRIRRALTDAAGAGLLAADHVDVFAHALLATMNEVGLMLARARDHAAAVEPAEAAVDELLRRLLAP</sequence>
<evidence type="ECO:0000259" key="5">
    <source>
        <dbReference type="PROSITE" id="PS50977"/>
    </source>
</evidence>
<organism evidence="6 7">
    <name type="scientific">Amycolatopsis arida</name>
    <dbReference type="NCBI Taxonomy" id="587909"/>
    <lineage>
        <taxon>Bacteria</taxon>
        <taxon>Bacillati</taxon>
        <taxon>Actinomycetota</taxon>
        <taxon>Actinomycetes</taxon>
        <taxon>Pseudonocardiales</taxon>
        <taxon>Pseudonocardiaceae</taxon>
        <taxon>Amycolatopsis</taxon>
    </lineage>
</organism>
<dbReference type="Pfam" id="PF00440">
    <property type="entry name" value="TetR_N"/>
    <property type="match status" value="1"/>
</dbReference>
<evidence type="ECO:0000256" key="4">
    <source>
        <dbReference type="PROSITE-ProRule" id="PRU00335"/>
    </source>
</evidence>
<dbReference type="EMBL" id="FOWW01000006">
    <property type="protein sequence ID" value="SFQ37194.1"/>
    <property type="molecule type" value="Genomic_DNA"/>
</dbReference>
<keyword evidence="3" id="KW-0804">Transcription</keyword>
<dbReference type="Gene3D" id="1.10.357.10">
    <property type="entry name" value="Tetracycline Repressor, domain 2"/>
    <property type="match status" value="1"/>
</dbReference>
<dbReference type="PRINTS" id="PR00455">
    <property type="entry name" value="HTHTETR"/>
</dbReference>
<proteinExistence type="predicted"/>
<evidence type="ECO:0000256" key="1">
    <source>
        <dbReference type="ARBA" id="ARBA00023015"/>
    </source>
</evidence>
<protein>
    <submittedName>
        <fullName evidence="6">DNA-binding transcriptional regulator, AcrR family</fullName>
    </submittedName>
</protein>
<dbReference type="PANTHER" id="PTHR30055">
    <property type="entry name" value="HTH-TYPE TRANSCRIPTIONAL REGULATOR RUTR"/>
    <property type="match status" value="1"/>
</dbReference>
<dbReference type="Proteomes" id="UP000198727">
    <property type="component" value="Unassembled WGS sequence"/>
</dbReference>
<accession>A0A1I5XZ72</accession>
<feature type="domain" description="HTH tetR-type" evidence="5">
    <location>
        <begin position="9"/>
        <end position="69"/>
    </location>
</feature>
<dbReference type="PROSITE" id="PS01081">
    <property type="entry name" value="HTH_TETR_1"/>
    <property type="match status" value="1"/>
</dbReference>